<dbReference type="EMBL" id="JBHTJM010000011">
    <property type="protein sequence ID" value="MFD0965192.1"/>
    <property type="molecule type" value="Genomic_DNA"/>
</dbReference>
<dbReference type="PROSITE" id="PS51257">
    <property type="entry name" value="PROKAR_LIPOPROTEIN"/>
    <property type="match status" value="1"/>
</dbReference>
<dbReference type="Proteomes" id="UP001596997">
    <property type="component" value="Unassembled WGS sequence"/>
</dbReference>
<proteinExistence type="predicted"/>
<keyword evidence="2" id="KW-1185">Reference proteome</keyword>
<accession>A0ABW3I6S0</accession>
<sequence>MSNKCKVILILTFFVFASCREKCQHFSSDIRAYAGDDFYLKQSDSIRCFSNEIKKPITFNITHESLIDMT</sequence>
<protein>
    <recommendedName>
        <fullName evidence="3">Lipoprotein</fullName>
    </recommendedName>
</protein>
<organism evidence="1 2">
    <name type="scientific">Pseudofulvibacter geojedonensis</name>
    <dbReference type="NCBI Taxonomy" id="1123758"/>
    <lineage>
        <taxon>Bacteria</taxon>
        <taxon>Pseudomonadati</taxon>
        <taxon>Bacteroidota</taxon>
        <taxon>Flavobacteriia</taxon>
        <taxon>Flavobacteriales</taxon>
        <taxon>Flavobacteriaceae</taxon>
        <taxon>Pseudofulvibacter</taxon>
    </lineage>
</organism>
<comment type="caution">
    <text evidence="1">The sequence shown here is derived from an EMBL/GenBank/DDBJ whole genome shotgun (WGS) entry which is preliminary data.</text>
</comment>
<reference evidence="2" key="1">
    <citation type="journal article" date="2019" name="Int. J. Syst. Evol. Microbiol.">
        <title>The Global Catalogue of Microorganisms (GCM) 10K type strain sequencing project: providing services to taxonomists for standard genome sequencing and annotation.</title>
        <authorList>
            <consortium name="The Broad Institute Genomics Platform"/>
            <consortium name="The Broad Institute Genome Sequencing Center for Infectious Disease"/>
            <person name="Wu L."/>
            <person name="Ma J."/>
        </authorList>
    </citation>
    <scope>NUCLEOTIDE SEQUENCE [LARGE SCALE GENOMIC DNA]</scope>
    <source>
        <strain evidence="2">CCUG 62114</strain>
    </source>
</reference>
<evidence type="ECO:0000313" key="2">
    <source>
        <dbReference type="Proteomes" id="UP001596997"/>
    </source>
</evidence>
<evidence type="ECO:0000313" key="1">
    <source>
        <dbReference type="EMBL" id="MFD0965192.1"/>
    </source>
</evidence>
<dbReference type="RefSeq" id="WP_377717261.1">
    <property type="nucleotide sequence ID" value="NZ_JBHTJM010000011.1"/>
</dbReference>
<name>A0ABW3I6S0_9FLAO</name>
<gene>
    <name evidence="1" type="ORF">ACFQ1O_14335</name>
</gene>
<evidence type="ECO:0008006" key="3">
    <source>
        <dbReference type="Google" id="ProtNLM"/>
    </source>
</evidence>